<proteinExistence type="predicted"/>
<dbReference type="GeneID" id="85457878"/>
<evidence type="ECO:0000313" key="3">
    <source>
        <dbReference type="Proteomes" id="UP001224890"/>
    </source>
</evidence>
<comment type="caution">
    <text evidence="2">The sequence shown here is derived from an EMBL/GenBank/DDBJ whole genome shotgun (WGS) entry which is preliminary data.</text>
</comment>
<reference evidence="2" key="1">
    <citation type="submission" date="2021-06" db="EMBL/GenBank/DDBJ databases">
        <title>Comparative genomics, transcriptomics and evolutionary studies reveal genomic signatures of adaptation to plant cell wall in hemibiotrophic fungi.</title>
        <authorList>
            <consortium name="DOE Joint Genome Institute"/>
            <person name="Baroncelli R."/>
            <person name="Diaz J.F."/>
            <person name="Benocci T."/>
            <person name="Peng M."/>
            <person name="Battaglia E."/>
            <person name="Haridas S."/>
            <person name="Andreopoulos W."/>
            <person name="Labutti K."/>
            <person name="Pangilinan J."/>
            <person name="Floch G.L."/>
            <person name="Makela M.R."/>
            <person name="Henrissat B."/>
            <person name="Grigoriev I.V."/>
            <person name="Crouch J.A."/>
            <person name="De Vries R.P."/>
            <person name="Sukno S.A."/>
            <person name="Thon M.R."/>
        </authorList>
    </citation>
    <scope>NUCLEOTIDE SEQUENCE</scope>
    <source>
        <strain evidence="2">CBS 193.32</strain>
    </source>
</reference>
<keyword evidence="1" id="KW-0472">Membrane</keyword>
<keyword evidence="1" id="KW-0812">Transmembrane</keyword>
<dbReference type="EMBL" id="JAHMHR010000001">
    <property type="protein sequence ID" value="KAK1701151.1"/>
    <property type="molecule type" value="Genomic_DNA"/>
</dbReference>
<feature type="transmembrane region" description="Helical" evidence="1">
    <location>
        <begin position="12"/>
        <end position="35"/>
    </location>
</feature>
<evidence type="ECO:0000256" key="1">
    <source>
        <dbReference type="SAM" id="Phobius"/>
    </source>
</evidence>
<dbReference type="RefSeq" id="XP_060436906.1">
    <property type="nucleotide sequence ID" value="XM_060573352.1"/>
</dbReference>
<organism evidence="2 3">
    <name type="scientific">Colletotrichum godetiae</name>
    <dbReference type="NCBI Taxonomy" id="1209918"/>
    <lineage>
        <taxon>Eukaryota</taxon>
        <taxon>Fungi</taxon>
        <taxon>Dikarya</taxon>
        <taxon>Ascomycota</taxon>
        <taxon>Pezizomycotina</taxon>
        <taxon>Sordariomycetes</taxon>
        <taxon>Hypocreomycetidae</taxon>
        <taxon>Glomerellales</taxon>
        <taxon>Glomerellaceae</taxon>
        <taxon>Colletotrichum</taxon>
        <taxon>Colletotrichum acutatum species complex</taxon>
    </lineage>
</organism>
<name>A0AAJ0B200_9PEZI</name>
<keyword evidence="3" id="KW-1185">Reference proteome</keyword>
<evidence type="ECO:0000313" key="2">
    <source>
        <dbReference type="EMBL" id="KAK1701151.1"/>
    </source>
</evidence>
<dbReference type="AlphaFoldDB" id="A0AAJ0B200"/>
<dbReference type="Proteomes" id="UP001224890">
    <property type="component" value="Unassembled WGS sequence"/>
</dbReference>
<keyword evidence="1" id="KW-1133">Transmembrane helix</keyword>
<protein>
    <submittedName>
        <fullName evidence="2">Uncharacterized protein</fullName>
    </submittedName>
</protein>
<feature type="transmembrane region" description="Helical" evidence="1">
    <location>
        <begin position="79"/>
        <end position="99"/>
    </location>
</feature>
<sequence>MPRRLSKQPTGHLLWAYASFATYKCCHSLILPTFLMQRRIRWSISGLHFHIFGQEGRRIQVYDTTVCRSTKSTLAVFQLLLRTLLPIMLPVLLSLLRLLSISNSFSSEYT</sequence>
<accession>A0AAJ0B200</accession>
<gene>
    <name evidence="2" type="ORF">BDP55DRAFT_640647</name>
</gene>